<keyword evidence="1" id="KW-0472">Membrane</keyword>
<evidence type="ECO:0000313" key="2">
    <source>
        <dbReference type="EMBL" id="RGD86819.1"/>
    </source>
</evidence>
<dbReference type="RefSeq" id="WP_117580480.1">
    <property type="nucleotide sequence ID" value="NZ_CACRTL010000034.1"/>
</dbReference>
<dbReference type="PANTHER" id="PTHR34821:SF2">
    <property type="entry name" value="INNER MEMBRANE PROTEIN YDCZ"/>
    <property type="match status" value="1"/>
</dbReference>
<dbReference type="PANTHER" id="PTHR34821">
    <property type="entry name" value="INNER MEMBRANE PROTEIN YDCZ"/>
    <property type="match status" value="1"/>
</dbReference>
<protein>
    <submittedName>
        <fullName evidence="2">DMT family transporter</fullName>
    </submittedName>
</protein>
<feature type="transmembrane region" description="Helical" evidence="1">
    <location>
        <begin position="31"/>
        <end position="51"/>
    </location>
</feature>
<feature type="transmembrane region" description="Helical" evidence="1">
    <location>
        <begin position="89"/>
        <end position="107"/>
    </location>
</feature>
<evidence type="ECO:0000313" key="3">
    <source>
        <dbReference type="Proteomes" id="UP000261032"/>
    </source>
</evidence>
<dbReference type="AlphaFoldDB" id="A0A3E3EGE2"/>
<dbReference type="Proteomes" id="UP000261032">
    <property type="component" value="Unassembled WGS sequence"/>
</dbReference>
<feature type="transmembrane region" description="Helical" evidence="1">
    <location>
        <begin position="119"/>
        <end position="138"/>
    </location>
</feature>
<name>A0A3E3EGE2_9FIRM</name>
<feature type="transmembrane region" description="Helical" evidence="1">
    <location>
        <begin position="63"/>
        <end position="83"/>
    </location>
</feature>
<sequence length="139" mass="15195">MYLLLSFLCGLIVSTMNIFNGQLSAHCGVYLATVIIHLIGLITFTLIMFLKKQEISFKHHLPFILYTGGVIGVLTVIFNIIAVNNIGTALLTALGLLGQMIISIILESKGWLGSLKRKLTPLKWLSLIIVTIGIGVMVK</sequence>
<dbReference type="Pfam" id="PF04657">
    <property type="entry name" value="DMT_YdcZ"/>
    <property type="match status" value="1"/>
</dbReference>
<reference evidence="2 3" key="1">
    <citation type="submission" date="2018-08" db="EMBL/GenBank/DDBJ databases">
        <title>A genome reference for cultivated species of the human gut microbiota.</title>
        <authorList>
            <person name="Zou Y."/>
            <person name="Xue W."/>
            <person name="Luo G."/>
        </authorList>
    </citation>
    <scope>NUCLEOTIDE SEQUENCE [LARGE SCALE GENOMIC DNA]</scope>
    <source>
        <strain evidence="2 3">OM06-4</strain>
    </source>
</reference>
<keyword evidence="1" id="KW-1133">Transmembrane helix</keyword>
<proteinExistence type="predicted"/>
<organism evidence="2 3">
    <name type="scientific">Thomasclavelia ramosa</name>
    <dbReference type="NCBI Taxonomy" id="1547"/>
    <lineage>
        <taxon>Bacteria</taxon>
        <taxon>Bacillati</taxon>
        <taxon>Bacillota</taxon>
        <taxon>Erysipelotrichia</taxon>
        <taxon>Erysipelotrichales</taxon>
        <taxon>Coprobacillaceae</taxon>
        <taxon>Thomasclavelia</taxon>
    </lineage>
</organism>
<dbReference type="InterPro" id="IPR006750">
    <property type="entry name" value="YdcZ"/>
</dbReference>
<accession>A0A3E3EGE2</accession>
<evidence type="ECO:0000256" key="1">
    <source>
        <dbReference type="SAM" id="Phobius"/>
    </source>
</evidence>
<comment type="caution">
    <text evidence="2">The sequence shown here is derived from an EMBL/GenBank/DDBJ whole genome shotgun (WGS) entry which is preliminary data.</text>
</comment>
<gene>
    <name evidence="2" type="ORF">DXB93_03100</name>
</gene>
<keyword evidence="1" id="KW-0812">Transmembrane</keyword>
<dbReference type="EMBL" id="QUSL01000003">
    <property type="protein sequence ID" value="RGD86819.1"/>
    <property type="molecule type" value="Genomic_DNA"/>
</dbReference>
<dbReference type="GO" id="GO:0005886">
    <property type="term" value="C:plasma membrane"/>
    <property type="evidence" value="ECO:0007669"/>
    <property type="project" value="TreeGrafter"/>
</dbReference>